<sequence length="111" mass="12401">MVRPWPANLSEEPVTTFVESTVPKHTDLGRSNSPQPLFETDGRHAVNEYTGKPQRLTKAWAIKPTRASDPASPQTHDQGMQPHMINVLYISRDRGPVSPAETKSLINMINK</sequence>
<reference evidence="1" key="1">
    <citation type="submission" date="2013-11" db="EMBL/GenBank/DDBJ databases">
        <title>Genome sequence of the fusiform rust pathogen reveals effectors for host alternation and coevolution with pine.</title>
        <authorList>
            <consortium name="DOE Joint Genome Institute"/>
            <person name="Smith K."/>
            <person name="Pendleton A."/>
            <person name="Kubisiak T."/>
            <person name="Anderson C."/>
            <person name="Salamov A."/>
            <person name="Aerts A."/>
            <person name="Riley R."/>
            <person name="Clum A."/>
            <person name="Lindquist E."/>
            <person name="Ence D."/>
            <person name="Campbell M."/>
            <person name="Kronenberg Z."/>
            <person name="Feau N."/>
            <person name="Dhillon B."/>
            <person name="Hamelin R."/>
            <person name="Burleigh J."/>
            <person name="Smith J."/>
            <person name="Yandell M."/>
            <person name="Nelson C."/>
            <person name="Grigoriev I."/>
            <person name="Davis J."/>
        </authorList>
    </citation>
    <scope>NUCLEOTIDE SEQUENCE</scope>
    <source>
        <strain evidence="1">G11</strain>
    </source>
</reference>
<organism evidence="1 2">
    <name type="scientific">Cronartium quercuum f. sp. fusiforme G11</name>
    <dbReference type="NCBI Taxonomy" id="708437"/>
    <lineage>
        <taxon>Eukaryota</taxon>
        <taxon>Fungi</taxon>
        <taxon>Dikarya</taxon>
        <taxon>Basidiomycota</taxon>
        <taxon>Pucciniomycotina</taxon>
        <taxon>Pucciniomycetes</taxon>
        <taxon>Pucciniales</taxon>
        <taxon>Coleosporiaceae</taxon>
        <taxon>Cronartium</taxon>
    </lineage>
</organism>
<dbReference type="EMBL" id="MU167215">
    <property type="protein sequence ID" value="KAG0151082.1"/>
    <property type="molecule type" value="Genomic_DNA"/>
</dbReference>
<name>A0A9P6NVD3_9BASI</name>
<gene>
    <name evidence="1" type="ORF">CROQUDRAFT_103913</name>
</gene>
<proteinExistence type="predicted"/>
<evidence type="ECO:0000313" key="2">
    <source>
        <dbReference type="Proteomes" id="UP000886653"/>
    </source>
</evidence>
<accession>A0A9P6NVD3</accession>
<comment type="caution">
    <text evidence="1">The sequence shown here is derived from an EMBL/GenBank/DDBJ whole genome shotgun (WGS) entry which is preliminary data.</text>
</comment>
<evidence type="ECO:0000313" key="1">
    <source>
        <dbReference type="EMBL" id="KAG0151082.1"/>
    </source>
</evidence>
<protein>
    <submittedName>
        <fullName evidence="1">Uncharacterized protein</fullName>
    </submittedName>
</protein>
<keyword evidence="2" id="KW-1185">Reference proteome</keyword>
<dbReference type="AlphaFoldDB" id="A0A9P6NVD3"/>
<dbReference type="Proteomes" id="UP000886653">
    <property type="component" value="Unassembled WGS sequence"/>
</dbReference>